<dbReference type="Proteomes" id="UP001597053">
    <property type="component" value="Unassembled WGS sequence"/>
</dbReference>
<reference evidence="2" key="1">
    <citation type="journal article" date="2019" name="Int. J. Syst. Evol. Microbiol.">
        <title>The Global Catalogue of Microorganisms (GCM) 10K type strain sequencing project: providing services to taxonomists for standard genome sequencing and annotation.</title>
        <authorList>
            <consortium name="The Broad Institute Genomics Platform"/>
            <consortium name="The Broad Institute Genome Sequencing Center for Infectious Disease"/>
            <person name="Wu L."/>
            <person name="Ma J."/>
        </authorList>
    </citation>
    <scope>NUCLEOTIDE SEQUENCE [LARGE SCALE GENOMIC DNA]</scope>
    <source>
        <strain evidence="2">JCM 32148</strain>
    </source>
</reference>
<accession>A0ABW3A8M1</accession>
<dbReference type="EMBL" id="JBHTHM010001954">
    <property type="protein sequence ID" value="MFD0787368.1"/>
    <property type="molecule type" value="Genomic_DNA"/>
</dbReference>
<feature type="non-terminal residue" evidence="1">
    <location>
        <position position="1"/>
    </location>
</feature>
<name>A0ABW3A8M1_9ACTN</name>
<keyword evidence="2" id="KW-1185">Reference proteome</keyword>
<evidence type="ECO:0000313" key="2">
    <source>
        <dbReference type="Proteomes" id="UP001597053"/>
    </source>
</evidence>
<comment type="caution">
    <text evidence="1">The sequence shown here is derived from an EMBL/GenBank/DDBJ whole genome shotgun (WGS) entry which is preliminary data.</text>
</comment>
<gene>
    <name evidence="1" type="ORF">ACFQZ8_25990</name>
</gene>
<evidence type="ECO:0000313" key="1">
    <source>
        <dbReference type="EMBL" id="MFD0787368.1"/>
    </source>
</evidence>
<proteinExistence type="predicted"/>
<protein>
    <submittedName>
        <fullName evidence="1">WhiB family transcriptional regulator</fullName>
    </submittedName>
</protein>
<organism evidence="1 2">
    <name type="scientific">Micromonospora azadirachtae</name>
    <dbReference type="NCBI Taxonomy" id="1970735"/>
    <lineage>
        <taxon>Bacteria</taxon>
        <taxon>Bacillati</taxon>
        <taxon>Actinomycetota</taxon>
        <taxon>Actinomycetes</taxon>
        <taxon>Micromonosporales</taxon>
        <taxon>Micromonosporaceae</taxon>
        <taxon>Micromonospora</taxon>
    </lineage>
</organism>
<sequence>PRKEDVARDAALRVEAEARLAASGLSQGRNAVRLAA</sequence>